<dbReference type="Proteomes" id="UP001291999">
    <property type="component" value="Unassembled WGS sequence"/>
</dbReference>
<name>A0ABU5KE71_9ACTN</name>
<organism evidence="2 3">
    <name type="scientific">Nocardioides renjunii</name>
    <dbReference type="NCBI Taxonomy" id="3095075"/>
    <lineage>
        <taxon>Bacteria</taxon>
        <taxon>Bacillati</taxon>
        <taxon>Actinomycetota</taxon>
        <taxon>Actinomycetes</taxon>
        <taxon>Propionibacteriales</taxon>
        <taxon>Nocardioidaceae</taxon>
        <taxon>Nocardioides</taxon>
    </lineage>
</organism>
<keyword evidence="1" id="KW-0812">Transmembrane</keyword>
<comment type="caution">
    <text evidence="2">The sequence shown here is derived from an EMBL/GenBank/DDBJ whole genome shotgun (WGS) entry which is preliminary data.</text>
</comment>
<dbReference type="RefSeq" id="WP_322424810.1">
    <property type="nucleotide sequence ID" value="NZ_JAXQPW010000005.1"/>
</dbReference>
<feature type="transmembrane region" description="Helical" evidence="1">
    <location>
        <begin position="185"/>
        <end position="204"/>
    </location>
</feature>
<keyword evidence="1" id="KW-0472">Membrane</keyword>
<feature type="transmembrane region" description="Helical" evidence="1">
    <location>
        <begin position="51"/>
        <end position="73"/>
    </location>
</feature>
<reference evidence="2 3" key="1">
    <citation type="submission" date="2023-11" db="EMBL/GenBank/DDBJ databases">
        <title>Novel species in genus Nocardioides.</title>
        <authorList>
            <person name="Zhou H."/>
        </authorList>
    </citation>
    <scope>NUCLEOTIDE SEQUENCE [LARGE SCALE GENOMIC DNA]</scope>
    <source>
        <strain evidence="2 3">S-58</strain>
    </source>
</reference>
<evidence type="ECO:0000313" key="3">
    <source>
        <dbReference type="Proteomes" id="UP001291999"/>
    </source>
</evidence>
<evidence type="ECO:0008006" key="4">
    <source>
        <dbReference type="Google" id="ProtNLM"/>
    </source>
</evidence>
<gene>
    <name evidence="2" type="ORF">SFC79_13930</name>
</gene>
<proteinExistence type="predicted"/>
<evidence type="ECO:0000256" key="1">
    <source>
        <dbReference type="SAM" id="Phobius"/>
    </source>
</evidence>
<evidence type="ECO:0000313" key="2">
    <source>
        <dbReference type="EMBL" id="MDZ5662870.1"/>
    </source>
</evidence>
<protein>
    <recommendedName>
        <fullName evidence="4">PH (Pleckstrin Homology) domain-containing protein</fullName>
    </recommendedName>
</protein>
<keyword evidence="1" id="KW-1133">Transmembrane helix</keyword>
<keyword evidence="3" id="KW-1185">Reference proteome</keyword>
<sequence length="205" mass="22115">MARLQDEHDGPGTVVERFHATSGRVSGWLALVLSSLVVVAGLAYLDDGFPPWVAAAALLVAVLSWAAMLRPALWATEQHLVMRNLVETVHIRLAAVEELAVRQVLAVRAADRRWVSTVVGRSWRKSITAGRGGGEAGGAREGMSYPDFVDDRLRELVEHARSAAGVRPGSREQLALPDAVRREPAWLPIGLVAGASLVLVVSFFL</sequence>
<feature type="transmembrane region" description="Helical" evidence="1">
    <location>
        <begin position="25"/>
        <end position="45"/>
    </location>
</feature>
<dbReference type="EMBL" id="JAXQPW010000005">
    <property type="protein sequence ID" value="MDZ5662870.1"/>
    <property type="molecule type" value="Genomic_DNA"/>
</dbReference>
<accession>A0ABU5KE71</accession>